<reference evidence="1 2" key="1">
    <citation type="submission" date="2020-08" db="EMBL/GenBank/DDBJ databases">
        <title>Genomic Encyclopedia of Type Strains, Phase III (KMG-III): the genomes of soil and plant-associated and newly described type strains.</title>
        <authorList>
            <person name="Whitman W."/>
        </authorList>
    </citation>
    <scope>NUCLEOTIDE SEQUENCE [LARGE SCALE GENOMIC DNA]</scope>
    <source>
        <strain evidence="1 2">CECT 8305</strain>
    </source>
</reference>
<dbReference type="AlphaFoldDB" id="A0A7W9Q6Y9"/>
<protein>
    <submittedName>
        <fullName evidence="1">Uncharacterized protein</fullName>
    </submittedName>
</protein>
<accession>A0A7W9Q6Y9</accession>
<name>A0A7W9Q6Y9_9ACTN</name>
<evidence type="ECO:0000313" key="2">
    <source>
        <dbReference type="Proteomes" id="UP000588098"/>
    </source>
</evidence>
<evidence type="ECO:0000313" key="1">
    <source>
        <dbReference type="EMBL" id="MBB5933682.1"/>
    </source>
</evidence>
<comment type="caution">
    <text evidence="1">The sequence shown here is derived from an EMBL/GenBank/DDBJ whole genome shotgun (WGS) entry which is preliminary data.</text>
</comment>
<dbReference type="Proteomes" id="UP000588098">
    <property type="component" value="Unassembled WGS sequence"/>
</dbReference>
<proteinExistence type="predicted"/>
<organism evidence="1 2">
    <name type="scientific">Streptomyces zagrosensis</name>
    <dbReference type="NCBI Taxonomy" id="1042984"/>
    <lineage>
        <taxon>Bacteria</taxon>
        <taxon>Bacillati</taxon>
        <taxon>Actinomycetota</taxon>
        <taxon>Actinomycetes</taxon>
        <taxon>Kitasatosporales</taxon>
        <taxon>Streptomycetaceae</taxon>
        <taxon>Streptomyces</taxon>
    </lineage>
</organism>
<gene>
    <name evidence="1" type="ORF">FHS42_000700</name>
</gene>
<sequence>MPRAPPRPSPVGLFLVSLVAAPLPVPPEPRVQCPLRSLAMPAPAAASALPAAVPTVPVPSRGLRGVPSACRFEA</sequence>
<keyword evidence="2" id="KW-1185">Reference proteome</keyword>
<dbReference type="EMBL" id="JACHJL010000001">
    <property type="protein sequence ID" value="MBB5933682.1"/>
    <property type="molecule type" value="Genomic_DNA"/>
</dbReference>
<dbReference type="RefSeq" id="WP_184568936.1">
    <property type="nucleotide sequence ID" value="NZ_JACHJL010000001.1"/>
</dbReference>